<dbReference type="InterPro" id="IPR019734">
    <property type="entry name" value="TPR_rpt"/>
</dbReference>
<evidence type="ECO:0000313" key="3">
    <source>
        <dbReference type="EMBL" id="TMV10555.1"/>
    </source>
</evidence>
<dbReference type="Pfam" id="PF13432">
    <property type="entry name" value="TPR_16"/>
    <property type="match status" value="1"/>
</dbReference>
<dbReference type="EMBL" id="VCPC01000004">
    <property type="protein sequence ID" value="TMV10555.1"/>
    <property type="molecule type" value="Genomic_DNA"/>
</dbReference>
<dbReference type="Proteomes" id="UP001191082">
    <property type="component" value="Unassembled WGS sequence"/>
</dbReference>
<gene>
    <name evidence="3" type="ORF">FGK64_17385</name>
</gene>
<evidence type="ECO:0000256" key="2">
    <source>
        <dbReference type="SAM" id="MobiDB-lite"/>
    </source>
</evidence>
<organism evidence="3 4">
    <name type="scientific">Arenibacterium halophilum</name>
    <dbReference type="NCBI Taxonomy" id="2583821"/>
    <lineage>
        <taxon>Bacteria</taxon>
        <taxon>Pseudomonadati</taxon>
        <taxon>Pseudomonadota</taxon>
        <taxon>Alphaproteobacteria</taxon>
        <taxon>Rhodobacterales</taxon>
        <taxon>Paracoccaceae</taxon>
        <taxon>Arenibacterium</taxon>
    </lineage>
</organism>
<dbReference type="PROSITE" id="PS51257">
    <property type="entry name" value="PROKAR_LIPOPROTEIN"/>
    <property type="match status" value="1"/>
</dbReference>
<name>A0ABY2X517_9RHOB</name>
<dbReference type="RefSeq" id="WP_138865129.1">
    <property type="nucleotide sequence ID" value="NZ_VCPC01000004.1"/>
</dbReference>
<feature type="region of interest" description="Disordered" evidence="2">
    <location>
        <begin position="813"/>
        <end position="848"/>
    </location>
</feature>
<dbReference type="Pfam" id="PF14559">
    <property type="entry name" value="TPR_19"/>
    <property type="match status" value="3"/>
</dbReference>
<dbReference type="Gene3D" id="1.25.40.10">
    <property type="entry name" value="Tetratricopeptide repeat domain"/>
    <property type="match status" value="3"/>
</dbReference>
<keyword evidence="1" id="KW-0802">TPR repeat</keyword>
<proteinExistence type="predicted"/>
<dbReference type="SMART" id="SM00028">
    <property type="entry name" value="TPR"/>
    <property type="match status" value="8"/>
</dbReference>
<reference evidence="3 4" key="1">
    <citation type="submission" date="2019-05" db="EMBL/GenBank/DDBJ databases">
        <title>Marivita sp. nov. isolated from sea sediment.</title>
        <authorList>
            <person name="Kim W."/>
        </authorList>
    </citation>
    <scope>NUCLEOTIDE SEQUENCE [LARGE SCALE GENOMIC DNA]</scope>
    <source>
        <strain evidence="3 4">CAU 1492</strain>
    </source>
</reference>
<feature type="repeat" description="TPR" evidence="1">
    <location>
        <begin position="357"/>
        <end position="390"/>
    </location>
</feature>
<comment type="caution">
    <text evidence="3">The sequence shown here is derived from an EMBL/GenBank/DDBJ whole genome shotgun (WGS) entry which is preliminary data.</text>
</comment>
<dbReference type="InterPro" id="IPR011990">
    <property type="entry name" value="TPR-like_helical_dom_sf"/>
</dbReference>
<evidence type="ECO:0000313" key="4">
    <source>
        <dbReference type="Proteomes" id="UP001191082"/>
    </source>
</evidence>
<feature type="repeat" description="TPR" evidence="1">
    <location>
        <begin position="41"/>
        <end position="74"/>
    </location>
</feature>
<dbReference type="SUPFAM" id="SSF48452">
    <property type="entry name" value="TPR-like"/>
    <property type="match status" value="4"/>
</dbReference>
<dbReference type="PANTHER" id="PTHR12558">
    <property type="entry name" value="CELL DIVISION CYCLE 16,23,27"/>
    <property type="match status" value="1"/>
</dbReference>
<feature type="compositionally biased region" description="Low complexity" evidence="2">
    <location>
        <begin position="816"/>
        <end position="835"/>
    </location>
</feature>
<evidence type="ECO:0000256" key="1">
    <source>
        <dbReference type="PROSITE-ProRule" id="PRU00339"/>
    </source>
</evidence>
<dbReference type="PANTHER" id="PTHR12558:SF13">
    <property type="entry name" value="CELL DIVISION CYCLE PROTEIN 27 HOMOLOG"/>
    <property type="match status" value="1"/>
</dbReference>
<sequence length="848" mass="93441">MFVSRTIGQSLAKVLNSSALTLSMLLLVLLLAACDSSEERAEEHYESGLALMEEGDLDRALIEFRNVLQLNENHKDARLTYARIQRERGDIRDSYGQFLRVAEQYPDELEPRLALAEMALDTQNLPELERHSKAAVDLAPDNAKAQSLYNTVVYYNAVQGRDDDARTKAVEAAITLVSSNPEFSGSRKVMIDDLVRQQKWEEALAAIDAALEQTPNDESLYQLRLGLLSQLGDMSEIGTQLRAMVERFPDNEANRQMLVAFLVNQGDLDAAEDQLRSEAEASDDVEKSRRLVAFILQYRDRDAAIAELNRIIEADRLSPVVFKSTLAQLQFENGDEQEAIDALEALTAEAERSGDVREAEIDLARMYFRQNNAVEARRLVEKVLAEDPSNPAAAKLKAAWLIEDDETDDAIVLLRDSLAKSPRDAGLLTLLALAHERQGNRQLMAENLSLAVEASNQAPAESLRYAQYLVRENQDIVAEGVLIDALRRDSGNIDLLSALGKVYIKMENWSQANGVVNRLEEIGTETATAVSMGLQAQALAAQDRGEELSSLLEDVANNPDTQKGGQIALFQRTLAEDGSEAALEYLETLIADAPEDGDFLFLKAGLLVLSEQTDEAKTIYTSLLERFPNSSRVWMSLYRLALLSGDGAEADKVLADGLEQIPNDSQLLFAQAERLQVNEDYEGAISVYEKLYEQNSSAIVVANNLASLLADHRDDEASLRRAYEVARRMRDTNIPALQDTYGWIAYRMGNYEESVPYLEAAAEGLAEDARVQFHYGAALAAAGQSEAAIEQLTKAKSMIDSSNPPEYIAALDAAMEQATTPATPEQAPAETQPETSPDTPTEPAPASE</sequence>
<keyword evidence="4" id="KW-1185">Reference proteome</keyword>
<accession>A0ABY2X517</accession>
<dbReference type="PROSITE" id="PS50005">
    <property type="entry name" value="TPR"/>
    <property type="match status" value="2"/>
</dbReference>
<protein>
    <submittedName>
        <fullName evidence="3">Tetratricopeptide repeat protein</fullName>
    </submittedName>
</protein>